<dbReference type="Pfam" id="PF00534">
    <property type="entry name" value="Glycos_transf_1"/>
    <property type="match status" value="1"/>
</dbReference>
<feature type="binding site" evidence="7">
    <location>
        <position position="168"/>
    </location>
    <ligand>
        <name>1D-myo-inositol 3-phosphate</name>
        <dbReference type="ChEBI" id="CHEBI:58401"/>
    </ligand>
</feature>
<keyword evidence="4 7" id="KW-0479">Metal-binding</keyword>
<feature type="binding site" evidence="7">
    <location>
        <position position="124"/>
    </location>
    <ligand>
        <name>1D-myo-inositol 3-phosphate</name>
        <dbReference type="ChEBI" id="CHEBI:58401"/>
    </ligand>
</feature>
<evidence type="ECO:0000256" key="2">
    <source>
        <dbReference type="ARBA" id="ARBA00022676"/>
    </source>
</evidence>
<dbReference type="InterPro" id="IPR017814">
    <property type="entry name" value="Mycothiol_biosynthesis_MshA"/>
</dbReference>
<feature type="binding site" evidence="7">
    <location>
        <position position="36"/>
    </location>
    <ligand>
        <name>UDP-N-acetyl-alpha-D-glucosamine</name>
        <dbReference type="ChEBI" id="CHEBI:57705"/>
    </ligand>
</feature>
<keyword evidence="5 7" id="KW-0460">Magnesium</keyword>
<feature type="domain" description="Glycosyltransferase subfamily 4-like N-terminal" evidence="9">
    <location>
        <begin position="35"/>
        <end position="210"/>
    </location>
</feature>
<evidence type="ECO:0000259" key="8">
    <source>
        <dbReference type="Pfam" id="PF00534"/>
    </source>
</evidence>
<comment type="similarity">
    <text evidence="1 7">Belongs to the glycosyltransferase group 1 family. MshA subfamily.</text>
</comment>
<proteinExistence type="inferred from homology"/>
<dbReference type="SUPFAM" id="SSF53756">
    <property type="entry name" value="UDP-Glycosyltransferase/glycogen phosphorylase"/>
    <property type="match status" value="1"/>
</dbReference>
<comment type="catalytic activity">
    <reaction evidence="6 7">
        <text>1D-myo-inositol 3-phosphate + UDP-N-acetyl-alpha-D-glucosamine = 1D-myo-inositol 2-acetamido-2-deoxy-alpha-D-glucopyranoside 3-phosphate + UDP + H(+)</text>
        <dbReference type="Rhea" id="RHEA:26188"/>
        <dbReference type="ChEBI" id="CHEBI:15378"/>
        <dbReference type="ChEBI" id="CHEBI:57705"/>
        <dbReference type="ChEBI" id="CHEBI:58223"/>
        <dbReference type="ChEBI" id="CHEBI:58401"/>
        <dbReference type="ChEBI" id="CHEBI:58892"/>
        <dbReference type="EC" id="2.4.1.250"/>
    </reaction>
</comment>
<evidence type="ECO:0000313" key="11">
    <source>
        <dbReference type="Proteomes" id="UP001056336"/>
    </source>
</evidence>
<feature type="binding site" evidence="7">
    <location>
        <position position="365"/>
    </location>
    <ligand>
        <name>Mg(2+)</name>
        <dbReference type="ChEBI" id="CHEBI:18420"/>
    </ligand>
</feature>
<dbReference type="PANTHER" id="PTHR12526">
    <property type="entry name" value="GLYCOSYLTRANSFERASE"/>
    <property type="match status" value="1"/>
</dbReference>
<feature type="binding site" evidence="7">
    <location>
        <position position="22"/>
    </location>
    <ligand>
        <name>1D-myo-inositol 3-phosphate</name>
        <dbReference type="ChEBI" id="CHEBI:58401"/>
    </ligand>
</feature>
<keyword evidence="11" id="KW-1185">Reference proteome</keyword>
<evidence type="ECO:0000256" key="1">
    <source>
        <dbReference type="ARBA" id="ARBA00008449"/>
    </source>
</evidence>
<evidence type="ECO:0000313" key="10">
    <source>
        <dbReference type="EMBL" id="UQX88854.1"/>
    </source>
</evidence>
<dbReference type="RefSeq" id="WP_249772655.1">
    <property type="nucleotide sequence ID" value="NZ_CP097332.1"/>
</dbReference>
<evidence type="ECO:0000256" key="5">
    <source>
        <dbReference type="ARBA" id="ARBA00022842"/>
    </source>
</evidence>
<feature type="binding site" evidence="7">
    <location>
        <position position="339"/>
    </location>
    <ligand>
        <name>Mg(2+)</name>
        <dbReference type="ChEBI" id="CHEBI:18420"/>
    </ligand>
</feature>
<feature type="binding site" evidence="7">
    <location>
        <position position="268"/>
    </location>
    <ligand>
        <name>UDP-N-acetyl-alpha-D-glucosamine</name>
        <dbReference type="ChEBI" id="CHEBI:57705"/>
    </ligand>
</feature>
<dbReference type="Gene3D" id="3.40.50.2000">
    <property type="entry name" value="Glycogen Phosphorylase B"/>
    <property type="match status" value="2"/>
</dbReference>
<feature type="binding site" evidence="7">
    <location>
        <position position="359"/>
    </location>
    <ligand>
        <name>UDP-N-acetyl-alpha-D-glucosamine</name>
        <dbReference type="ChEBI" id="CHEBI:57705"/>
    </ligand>
</feature>
<evidence type="ECO:0000256" key="3">
    <source>
        <dbReference type="ARBA" id="ARBA00022679"/>
    </source>
</evidence>
<feature type="binding site" evidence="7">
    <location>
        <position position="148"/>
    </location>
    <ligand>
        <name>1D-myo-inositol 3-phosphate</name>
        <dbReference type="ChEBI" id="CHEBI:58401"/>
    </ligand>
</feature>
<sequence length="454" mass="48934">MREARVARHLGLPHRVATLSVHTSPLDQPGAGDAGGMNVYILETAKRLAESGVEVEIFTRATSSDQPRIVEVADGVCVRNVIAGPFEGLSKQDLPAQLCAFAAAVQRAEAQQEPGWYDLIHSHYWLSGQVGWLARDRWAVPLVHTAHTLAKAKNAQLAEGDTPEPYARVIGEEQVVAEADRLIANTTDEAHQLIDWYGADPAKVTVIPPGVDLETFRPVPQGFSSSAEVSVPERGEQVRTARERARARLGLHRQDLVLLFVGRLQPLKAPDVLIRAAARIVQDHPELGDRLRVVIVGAPSGTGLAAPDSLQLLAAELGVAERVRFLPPAPRAELAELYRAADLTVVPSYNESFGLVAMESQACGTPVVAAAVGGLPTAVLDGRTGVLVDTHRTQDWADALAALLAQPHHRDELGHAAYLHAQDFSWRRTADRLLGAYRDALAEFARLDATGSMG</sequence>
<dbReference type="Proteomes" id="UP001056336">
    <property type="component" value="Chromosome"/>
</dbReference>
<evidence type="ECO:0000256" key="6">
    <source>
        <dbReference type="ARBA" id="ARBA00048131"/>
    </source>
</evidence>
<evidence type="ECO:0000256" key="7">
    <source>
        <dbReference type="HAMAP-Rule" id="MF_01695"/>
    </source>
</evidence>
<dbReference type="EMBL" id="CP097332">
    <property type="protein sequence ID" value="UQX88854.1"/>
    <property type="molecule type" value="Genomic_DNA"/>
</dbReference>
<accession>A0ABY4R1D7</accession>
<reference evidence="10" key="1">
    <citation type="journal article" date="2018" name="Int. J. Syst. Evol. Microbiol.">
        <title>Jatrophihabitans telluris sp. nov., isolated from sediment soil of lava forest wetlands and the emended description of the genus Jatrophihabitans.</title>
        <authorList>
            <person name="Lee K.C."/>
            <person name="Suh M.K."/>
            <person name="Eom M.K."/>
            <person name="Kim K.K."/>
            <person name="Kim J.S."/>
            <person name="Kim D.S."/>
            <person name="Ko S.H."/>
            <person name="Shin Y.K."/>
            <person name="Lee J.S."/>
        </authorList>
    </citation>
    <scope>NUCLEOTIDE SEQUENCE</scope>
    <source>
        <strain evidence="10">N237</strain>
    </source>
</reference>
<feature type="binding site" evidence="7">
    <location>
        <position position="263"/>
    </location>
    <ligand>
        <name>UDP-N-acetyl-alpha-D-glucosamine</name>
        <dbReference type="ChEBI" id="CHEBI:57705"/>
    </ligand>
</feature>
<dbReference type="HAMAP" id="MF_01695">
    <property type="entry name" value="MshA"/>
    <property type="match status" value="1"/>
</dbReference>
<comment type="caution">
    <text evidence="7">Lacks conserved residue(s) required for the propagation of feature annotation.</text>
</comment>
<organism evidence="10 11">
    <name type="scientific">Jatrophihabitans telluris</name>
    <dbReference type="NCBI Taxonomy" id="2038343"/>
    <lineage>
        <taxon>Bacteria</taxon>
        <taxon>Bacillati</taxon>
        <taxon>Actinomycetota</taxon>
        <taxon>Actinomycetes</taxon>
        <taxon>Jatrophihabitantales</taxon>
        <taxon>Jatrophihabitantaceae</taxon>
        <taxon>Jatrophihabitans</taxon>
    </lineage>
</organism>
<name>A0ABY4R1D7_9ACTN</name>
<dbReference type="InterPro" id="IPR001296">
    <property type="entry name" value="Glyco_trans_1"/>
</dbReference>
<evidence type="ECO:0000259" key="9">
    <source>
        <dbReference type="Pfam" id="PF13579"/>
    </source>
</evidence>
<dbReference type="EC" id="2.4.1.250" evidence="7"/>
<protein>
    <recommendedName>
        <fullName evidence="7">D-inositol-3-phosphate glycosyltransferase</fullName>
        <ecNumber evidence="7">2.4.1.250</ecNumber>
    </recommendedName>
    <alternativeName>
        <fullName evidence="7">N-acetylglucosamine-inositol-phosphate N-acetylglucosaminyltransferase</fullName>
        <shortName evidence="7">GlcNAc-Ins-P N-acetylglucosaminyltransferase</shortName>
    </alternativeName>
</protein>
<keyword evidence="3 7" id="KW-0808">Transferase</keyword>
<feature type="binding site" evidence="7">
    <location>
        <position position="341"/>
    </location>
    <ligand>
        <name>Mg(2+)</name>
        <dbReference type="ChEBI" id="CHEBI:18420"/>
    </ligand>
</feature>
<dbReference type="GO" id="GO:0102710">
    <property type="term" value="F:D-inositol-3-phosphate glycosyltransferase activity"/>
    <property type="evidence" value="ECO:0007669"/>
    <property type="project" value="UniProtKB-EC"/>
</dbReference>
<dbReference type="NCBIfam" id="TIGR03449">
    <property type="entry name" value="mycothiol_MshA"/>
    <property type="match status" value="1"/>
</dbReference>
<feature type="binding site" evidence="7">
    <location>
        <position position="91"/>
    </location>
    <ligand>
        <name>1D-myo-inositol 3-phosphate</name>
        <dbReference type="ChEBI" id="CHEBI:58401"/>
    </ligand>
</feature>
<keyword evidence="2 7" id="KW-0328">Glycosyltransferase</keyword>
<feature type="binding site" evidence="7">
    <location>
        <position position="338"/>
    </location>
    <ligand>
        <name>Mg(2+)</name>
        <dbReference type="ChEBI" id="CHEBI:18420"/>
    </ligand>
</feature>
<comment type="function">
    <text evidence="7">Catalyzes the transfer of a N-acetyl-glucosamine moiety to 1D-myo-inositol 3-phosphate to produce 1D-myo-inositol 2-acetamido-2-deoxy-glucopyranoside 3-phosphate in the mycothiol biosynthesis pathway.</text>
</comment>
<dbReference type="Pfam" id="PF13579">
    <property type="entry name" value="Glyco_trans_4_4"/>
    <property type="match status" value="1"/>
</dbReference>
<feature type="domain" description="Glycosyl transferase family 1" evidence="8">
    <location>
        <begin position="242"/>
        <end position="418"/>
    </location>
</feature>
<reference evidence="10" key="2">
    <citation type="submission" date="2022-05" db="EMBL/GenBank/DDBJ databases">
        <authorList>
            <person name="Kim J.-S."/>
            <person name="Lee K."/>
            <person name="Suh M."/>
            <person name="Eom M."/>
            <person name="Kim J.-S."/>
            <person name="Kim D.-S."/>
            <person name="Ko S.-H."/>
            <person name="Shin Y."/>
            <person name="Lee J.-S."/>
        </authorList>
    </citation>
    <scope>NUCLEOTIDE SEQUENCE</scope>
    <source>
        <strain evidence="10">N237</strain>
    </source>
</reference>
<feature type="binding site" evidence="7">
    <location>
        <begin position="28"/>
        <end position="29"/>
    </location>
    <ligand>
        <name>UDP-N-acetyl-alpha-D-glucosamine</name>
        <dbReference type="ChEBI" id="CHEBI:57705"/>
    </ligand>
</feature>
<gene>
    <name evidence="7 10" type="primary">mshA</name>
    <name evidence="10" type="ORF">M6D93_02355</name>
</gene>
<feature type="binding site" evidence="7">
    <location>
        <begin position="33"/>
        <end position="38"/>
    </location>
    <ligand>
        <name>1D-myo-inositol 3-phosphate</name>
        <dbReference type="ChEBI" id="CHEBI:58401"/>
    </ligand>
</feature>
<evidence type="ECO:0000256" key="4">
    <source>
        <dbReference type="ARBA" id="ARBA00022723"/>
    </source>
</evidence>
<dbReference type="PANTHER" id="PTHR12526:SF510">
    <property type="entry name" value="D-INOSITOL 3-PHOSPHATE GLYCOSYLTRANSFERASE"/>
    <property type="match status" value="1"/>
</dbReference>
<dbReference type="InterPro" id="IPR028098">
    <property type="entry name" value="Glyco_trans_4-like_N"/>
</dbReference>
<dbReference type="CDD" id="cd03800">
    <property type="entry name" value="GT4_sucrose_synthase"/>
    <property type="match status" value="1"/>
</dbReference>
<comment type="subunit">
    <text evidence="7">Homodimer.</text>
</comment>
<feature type="binding site" evidence="7">
    <location>
        <position position="351"/>
    </location>
    <ligand>
        <name>UDP-N-acetyl-alpha-D-glucosamine</name>
        <dbReference type="ChEBI" id="CHEBI:57705"/>
    </ligand>
</feature>